<organism evidence="1 2">
    <name type="scientific">Theobroma cacao</name>
    <name type="common">Cacao</name>
    <name type="synonym">Cocoa</name>
    <dbReference type="NCBI Taxonomy" id="3641"/>
    <lineage>
        <taxon>Eukaryota</taxon>
        <taxon>Viridiplantae</taxon>
        <taxon>Streptophyta</taxon>
        <taxon>Embryophyta</taxon>
        <taxon>Tracheophyta</taxon>
        <taxon>Spermatophyta</taxon>
        <taxon>Magnoliopsida</taxon>
        <taxon>eudicotyledons</taxon>
        <taxon>Gunneridae</taxon>
        <taxon>Pentapetalae</taxon>
        <taxon>rosids</taxon>
        <taxon>malvids</taxon>
        <taxon>Malvales</taxon>
        <taxon>Malvaceae</taxon>
        <taxon>Byttnerioideae</taxon>
        <taxon>Theobroma</taxon>
    </lineage>
</organism>
<dbReference type="InParanoid" id="A0A061GSD1"/>
<proteinExistence type="predicted"/>
<evidence type="ECO:0000313" key="1">
    <source>
        <dbReference type="EMBL" id="EOY32313.1"/>
    </source>
</evidence>
<dbReference type="Proteomes" id="UP000026915">
    <property type="component" value="Chromosome 9"/>
</dbReference>
<protein>
    <submittedName>
        <fullName evidence="1">Uncharacterized protein</fullName>
    </submittedName>
</protein>
<dbReference type="EMBL" id="CM001887">
    <property type="protein sequence ID" value="EOY32313.1"/>
    <property type="molecule type" value="Genomic_DNA"/>
</dbReference>
<sequence length="98" mass="11753">MFRDFTFRYQILERKCQSIKTHRHNIETLFSKVKCTSIKTSLSSIKTTSPDMLFKRVSNYVSTPGKRSIETRLSLGIVKEEQVSRWALKYRDINWFWK</sequence>
<reference evidence="1 2" key="1">
    <citation type="journal article" date="2013" name="Genome Biol.">
        <title>The genome sequence of the most widely cultivated cacao type and its use to identify candidate genes regulating pod color.</title>
        <authorList>
            <person name="Motamayor J.C."/>
            <person name="Mockaitis K."/>
            <person name="Schmutz J."/>
            <person name="Haiminen N."/>
            <person name="Iii D.L."/>
            <person name="Cornejo O."/>
            <person name="Findley S.D."/>
            <person name="Zheng P."/>
            <person name="Utro F."/>
            <person name="Royaert S."/>
            <person name="Saski C."/>
            <person name="Jenkins J."/>
            <person name="Podicheti R."/>
            <person name="Zhao M."/>
            <person name="Scheffler B.E."/>
            <person name="Stack J.C."/>
            <person name="Feltus F.A."/>
            <person name="Mustiga G.M."/>
            <person name="Amores F."/>
            <person name="Phillips W."/>
            <person name="Marelli J.P."/>
            <person name="May G.D."/>
            <person name="Shapiro H."/>
            <person name="Ma J."/>
            <person name="Bustamante C.D."/>
            <person name="Schnell R.J."/>
            <person name="Main D."/>
            <person name="Gilbert D."/>
            <person name="Parida L."/>
            <person name="Kuhn D.N."/>
        </authorList>
    </citation>
    <scope>NUCLEOTIDE SEQUENCE [LARGE SCALE GENOMIC DNA]</scope>
    <source>
        <strain evidence="2">cv. Matina 1-6</strain>
    </source>
</reference>
<accession>A0A061GSD1</accession>
<dbReference type="AlphaFoldDB" id="A0A061GSD1"/>
<evidence type="ECO:0000313" key="2">
    <source>
        <dbReference type="Proteomes" id="UP000026915"/>
    </source>
</evidence>
<dbReference type="Gramene" id="EOY32313">
    <property type="protein sequence ID" value="EOY32313"/>
    <property type="gene ID" value="TCM_040054"/>
</dbReference>
<dbReference type="HOGENOM" id="CLU_2337806_0_0_1"/>
<gene>
    <name evidence="1" type="ORF">TCM_040054</name>
</gene>
<keyword evidence="2" id="KW-1185">Reference proteome</keyword>
<name>A0A061GSD1_THECC</name>